<evidence type="ECO:0000313" key="7">
    <source>
        <dbReference type="EMBL" id="MFD2612855.1"/>
    </source>
</evidence>
<keyword evidence="8" id="KW-1185">Reference proteome</keyword>
<keyword evidence="2" id="KW-0862">Zinc</keyword>
<evidence type="ECO:0000256" key="3">
    <source>
        <dbReference type="ARBA" id="ARBA00034221"/>
    </source>
</evidence>
<dbReference type="Pfam" id="PF23023">
    <property type="entry name" value="Anti-Pycsar_Apyc1"/>
    <property type="match status" value="1"/>
</dbReference>
<evidence type="ECO:0000259" key="6">
    <source>
        <dbReference type="SMART" id="SM00849"/>
    </source>
</evidence>
<evidence type="ECO:0000256" key="1">
    <source>
        <dbReference type="ARBA" id="ARBA00022759"/>
    </source>
</evidence>
<dbReference type="SUPFAM" id="SSF56281">
    <property type="entry name" value="Metallo-hydrolase/oxidoreductase"/>
    <property type="match status" value="1"/>
</dbReference>
<proteinExistence type="predicted"/>
<organism evidence="7 8">
    <name type="scientific">Paenibacillus gansuensis</name>
    <dbReference type="NCBI Taxonomy" id="306542"/>
    <lineage>
        <taxon>Bacteria</taxon>
        <taxon>Bacillati</taxon>
        <taxon>Bacillota</taxon>
        <taxon>Bacilli</taxon>
        <taxon>Bacillales</taxon>
        <taxon>Paenibacillaceae</taxon>
        <taxon>Paenibacillus</taxon>
    </lineage>
</organism>
<evidence type="ECO:0000313" key="8">
    <source>
        <dbReference type="Proteomes" id="UP001597541"/>
    </source>
</evidence>
<comment type="catalytic activity">
    <reaction evidence="5">
        <text>3',5'-cyclic UMP + H2O = UMP + H(+)</text>
        <dbReference type="Rhea" id="RHEA:70575"/>
        <dbReference type="ChEBI" id="CHEBI:15377"/>
        <dbReference type="ChEBI" id="CHEBI:15378"/>
        <dbReference type="ChEBI" id="CHEBI:57865"/>
        <dbReference type="ChEBI" id="CHEBI:184387"/>
    </reaction>
    <physiologicalReaction direction="left-to-right" evidence="5">
        <dbReference type="Rhea" id="RHEA:70576"/>
    </physiologicalReaction>
</comment>
<dbReference type="Proteomes" id="UP001597541">
    <property type="component" value="Unassembled WGS sequence"/>
</dbReference>
<sequence>MSVTLEMLGTGNAFSKRFFNNNALVFQDGFTLMVDCGITAPLALYQTGRTFADIDGVLITHLHADHIGGLEELAFQMKFVHKRLIPLYVPETLTETLWENSLRAGLEQDDFNSLHHYFQVIPLRETEICSITPNLQVEIVQTQHIPGKRSYSLFINKTVFYSADAQFSRELIEEVYYTRGCRAILHDCQLQQPAVVHAGLAQLLTLPDEIQQSVYLMHYDDIMPEFEGKTGSMTFIKQHELITLG</sequence>
<dbReference type="Gene3D" id="3.60.15.10">
    <property type="entry name" value="Ribonuclease Z/Hydroxyacylglutathione hydrolase-like"/>
    <property type="match status" value="1"/>
</dbReference>
<dbReference type="InterPro" id="IPR036866">
    <property type="entry name" value="RibonucZ/Hydroxyglut_hydro"/>
</dbReference>
<comment type="catalytic activity">
    <reaction evidence="3">
        <text>3',5'-cyclic CMP + H2O = CMP + H(+)</text>
        <dbReference type="Rhea" id="RHEA:72675"/>
        <dbReference type="ChEBI" id="CHEBI:15377"/>
        <dbReference type="ChEBI" id="CHEBI:15378"/>
        <dbReference type="ChEBI" id="CHEBI:58003"/>
        <dbReference type="ChEBI" id="CHEBI:60377"/>
    </reaction>
    <physiologicalReaction direction="left-to-right" evidence="3">
        <dbReference type="Rhea" id="RHEA:72676"/>
    </physiologicalReaction>
</comment>
<dbReference type="EMBL" id="JBHUME010000007">
    <property type="protein sequence ID" value="MFD2612855.1"/>
    <property type="molecule type" value="Genomic_DNA"/>
</dbReference>
<keyword evidence="1" id="KW-0378">Hydrolase</keyword>
<gene>
    <name evidence="7" type="ORF">ACFSUF_10530</name>
</gene>
<dbReference type="RefSeq" id="WP_377602679.1">
    <property type="nucleotide sequence ID" value="NZ_JBHUME010000007.1"/>
</dbReference>
<evidence type="ECO:0000256" key="2">
    <source>
        <dbReference type="ARBA" id="ARBA00022833"/>
    </source>
</evidence>
<reference evidence="8" key="1">
    <citation type="journal article" date="2019" name="Int. J. Syst. Evol. Microbiol.">
        <title>The Global Catalogue of Microorganisms (GCM) 10K type strain sequencing project: providing services to taxonomists for standard genome sequencing and annotation.</title>
        <authorList>
            <consortium name="The Broad Institute Genomics Platform"/>
            <consortium name="The Broad Institute Genome Sequencing Center for Infectious Disease"/>
            <person name="Wu L."/>
            <person name="Ma J."/>
        </authorList>
    </citation>
    <scope>NUCLEOTIDE SEQUENCE [LARGE SCALE GENOMIC DNA]</scope>
    <source>
        <strain evidence="8">KCTC 3950</strain>
    </source>
</reference>
<comment type="function">
    <text evidence="4">Counteracts the endogenous Pycsar antiviral defense system. Phosphodiesterase that enables metal-dependent hydrolysis of host cyclic nucleotide Pycsar defense signals such as cCMP and cUMP.</text>
</comment>
<accession>A0ABW5PC92</accession>
<dbReference type="SMART" id="SM00849">
    <property type="entry name" value="Lactamase_B"/>
    <property type="match status" value="1"/>
</dbReference>
<evidence type="ECO:0000256" key="4">
    <source>
        <dbReference type="ARBA" id="ARBA00034301"/>
    </source>
</evidence>
<keyword evidence="1" id="KW-0540">Nuclease</keyword>
<name>A0ABW5PC92_9BACL</name>
<keyword evidence="1" id="KW-0255">Endonuclease</keyword>
<dbReference type="PANTHER" id="PTHR46018:SF2">
    <property type="entry name" value="ZINC PHOSPHODIESTERASE ELAC PROTEIN 1"/>
    <property type="match status" value="1"/>
</dbReference>
<evidence type="ECO:0000256" key="5">
    <source>
        <dbReference type="ARBA" id="ARBA00048505"/>
    </source>
</evidence>
<dbReference type="InterPro" id="IPR001279">
    <property type="entry name" value="Metallo-B-lactamas"/>
</dbReference>
<dbReference type="PANTHER" id="PTHR46018">
    <property type="entry name" value="ZINC PHOSPHODIESTERASE ELAC PROTEIN 1"/>
    <property type="match status" value="1"/>
</dbReference>
<protein>
    <submittedName>
        <fullName evidence="7">MBL fold metallo-hydrolase</fullName>
    </submittedName>
</protein>
<feature type="domain" description="Metallo-beta-lactamase" evidence="6">
    <location>
        <begin position="20"/>
        <end position="218"/>
    </location>
</feature>
<comment type="caution">
    <text evidence="7">The sequence shown here is derived from an EMBL/GenBank/DDBJ whole genome shotgun (WGS) entry which is preliminary data.</text>
</comment>